<dbReference type="Pfam" id="PF04773">
    <property type="entry name" value="FecR"/>
    <property type="match status" value="1"/>
</dbReference>
<protein>
    <submittedName>
        <fullName evidence="4">DUF4974 domain-containing protein</fullName>
    </submittedName>
</protein>
<dbReference type="Proteomes" id="UP000751614">
    <property type="component" value="Unassembled WGS sequence"/>
</dbReference>
<comment type="caution">
    <text evidence="4">The sequence shown here is derived from an EMBL/GenBank/DDBJ whole genome shotgun (WGS) entry which is preliminary data.</text>
</comment>
<dbReference type="InterPro" id="IPR006860">
    <property type="entry name" value="FecR"/>
</dbReference>
<keyword evidence="1" id="KW-0812">Transmembrane</keyword>
<accession>A0ABY2WIJ1</accession>
<keyword evidence="1" id="KW-0472">Membrane</keyword>
<reference evidence="4 5" key="1">
    <citation type="submission" date="2019-05" db="EMBL/GenBank/DDBJ databases">
        <title>Flagellimonas sp. AsT0115, sp. nov., isolated from a marine red algae, Asparagopsis taxiformis.</title>
        <authorList>
            <person name="Kim J."/>
            <person name="Jeong S.E."/>
            <person name="Jeon C.O."/>
        </authorList>
    </citation>
    <scope>NUCLEOTIDE SEQUENCE [LARGE SCALE GENOMIC DNA]</scope>
    <source>
        <strain evidence="4 5">AsT0115</strain>
    </source>
</reference>
<gene>
    <name evidence="4" type="ORF">FGG15_17795</name>
</gene>
<dbReference type="Gene3D" id="3.55.50.30">
    <property type="match status" value="1"/>
</dbReference>
<evidence type="ECO:0000313" key="4">
    <source>
        <dbReference type="EMBL" id="TMU51071.1"/>
    </source>
</evidence>
<dbReference type="InterPro" id="IPR032508">
    <property type="entry name" value="FecR_C"/>
</dbReference>
<dbReference type="Gene3D" id="2.60.120.1440">
    <property type="match status" value="1"/>
</dbReference>
<organism evidence="4 5">
    <name type="scientific">Flagellimonas algicola</name>
    <dbReference type="NCBI Taxonomy" id="2583815"/>
    <lineage>
        <taxon>Bacteria</taxon>
        <taxon>Pseudomonadati</taxon>
        <taxon>Bacteroidota</taxon>
        <taxon>Flavobacteriia</taxon>
        <taxon>Flavobacteriales</taxon>
        <taxon>Flavobacteriaceae</taxon>
        <taxon>Flagellimonas</taxon>
    </lineage>
</organism>
<feature type="domain" description="Protein FecR C-terminal" evidence="3">
    <location>
        <begin position="284"/>
        <end position="353"/>
    </location>
</feature>
<dbReference type="InterPro" id="IPR012373">
    <property type="entry name" value="Ferrdict_sens_TM"/>
</dbReference>
<proteinExistence type="predicted"/>
<dbReference type="RefSeq" id="WP_138838840.1">
    <property type="nucleotide sequence ID" value="NZ_VCNI01000003.1"/>
</dbReference>
<evidence type="ECO:0000259" key="3">
    <source>
        <dbReference type="Pfam" id="PF16344"/>
    </source>
</evidence>
<feature type="transmembrane region" description="Helical" evidence="1">
    <location>
        <begin position="42"/>
        <end position="61"/>
    </location>
</feature>
<evidence type="ECO:0000259" key="2">
    <source>
        <dbReference type="Pfam" id="PF04773"/>
    </source>
</evidence>
<name>A0ABY2WIJ1_9FLAO</name>
<dbReference type="EMBL" id="VCNI01000003">
    <property type="protein sequence ID" value="TMU51071.1"/>
    <property type="molecule type" value="Genomic_DNA"/>
</dbReference>
<dbReference type="Pfam" id="PF16344">
    <property type="entry name" value="FecR_C"/>
    <property type="match status" value="1"/>
</dbReference>
<dbReference type="PANTHER" id="PTHR30273:SF2">
    <property type="entry name" value="PROTEIN FECR"/>
    <property type="match status" value="1"/>
</dbReference>
<evidence type="ECO:0000256" key="1">
    <source>
        <dbReference type="SAM" id="Phobius"/>
    </source>
</evidence>
<feature type="domain" description="FecR protein" evidence="2">
    <location>
        <begin position="144"/>
        <end position="234"/>
    </location>
</feature>
<keyword evidence="1" id="KW-1133">Transmembrane helix</keyword>
<evidence type="ECO:0000313" key="5">
    <source>
        <dbReference type="Proteomes" id="UP000751614"/>
    </source>
</evidence>
<keyword evidence="5" id="KW-1185">Reference proteome</keyword>
<dbReference type="PANTHER" id="PTHR30273">
    <property type="entry name" value="PERIPLASMIC SIGNAL SENSOR AND SIGMA FACTOR ACTIVATOR FECR-RELATED"/>
    <property type="match status" value="1"/>
</dbReference>
<sequence length="354" mass="40537">MRKDKTTENYSAHINKEEKEQLKGRITHSIFRYQRFKRRVRYGFGAAASVLLIASSGFYLYNSVYNPTSIESYVKTTSSKVDAGSSTEVTLILDNETNINVDQDNTNIKYSNTGSKVQIGSLKEVDQVTEKNNEIVYNTLIVPYGRRSQIELSDGSKVWLNSGSKLVYPVIFKGKKREVYLEGEGIFEVAHNKKQPFIVKAENHEIEVLGTVFNVSNYLDDGNISTTLKSGSVEIHYVEDSFFGQKQALKIAPGTQSVYAKNAKRISARMVDVENYFSWRRGVFIFKSDDLKHIMKRLSRYYNVDIVINNVELENQTFSGYLDLKEDVEHVVKIIKETTDFEYTNQNENQIIIN</sequence>